<keyword evidence="2" id="KW-1185">Reference proteome</keyword>
<dbReference type="AlphaFoldDB" id="A0A1R3L035"/>
<evidence type="ECO:0000313" key="2">
    <source>
        <dbReference type="Proteomes" id="UP000187203"/>
    </source>
</evidence>
<evidence type="ECO:0000313" key="1">
    <source>
        <dbReference type="EMBL" id="OMP12713.1"/>
    </source>
</evidence>
<name>A0A1R3L035_9ROSI</name>
<organism evidence="1 2">
    <name type="scientific">Corchorus olitorius</name>
    <dbReference type="NCBI Taxonomy" id="93759"/>
    <lineage>
        <taxon>Eukaryota</taxon>
        <taxon>Viridiplantae</taxon>
        <taxon>Streptophyta</taxon>
        <taxon>Embryophyta</taxon>
        <taxon>Tracheophyta</taxon>
        <taxon>Spermatophyta</taxon>
        <taxon>Magnoliopsida</taxon>
        <taxon>eudicotyledons</taxon>
        <taxon>Gunneridae</taxon>
        <taxon>Pentapetalae</taxon>
        <taxon>rosids</taxon>
        <taxon>malvids</taxon>
        <taxon>Malvales</taxon>
        <taxon>Malvaceae</taxon>
        <taxon>Grewioideae</taxon>
        <taxon>Apeibeae</taxon>
        <taxon>Corchorus</taxon>
    </lineage>
</organism>
<comment type="caution">
    <text evidence="1">The sequence shown here is derived from an EMBL/GenBank/DDBJ whole genome shotgun (WGS) entry which is preliminary data.</text>
</comment>
<feature type="non-terminal residue" evidence="1">
    <location>
        <position position="53"/>
    </location>
</feature>
<proteinExistence type="predicted"/>
<sequence>MDKIRLGIPETQSLALVLFFLVLVFCTVTDVSVNTKGFVAAFVAVWSTSLQQY</sequence>
<protein>
    <submittedName>
        <fullName evidence="1">UDP-galactose transporter 2-like protein</fullName>
    </submittedName>
</protein>
<gene>
    <name evidence="1" type="ORF">COLO4_02842</name>
</gene>
<accession>A0A1R3L035</accession>
<dbReference type="EMBL" id="AWUE01007487">
    <property type="protein sequence ID" value="OMP12713.1"/>
    <property type="molecule type" value="Genomic_DNA"/>
</dbReference>
<dbReference type="STRING" id="93759.A0A1R3L035"/>
<dbReference type="Proteomes" id="UP000187203">
    <property type="component" value="Unassembled WGS sequence"/>
</dbReference>
<reference evidence="2" key="1">
    <citation type="submission" date="2013-09" db="EMBL/GenBank/DDBJ databases">
        <title>Corchorus olitorius genome sequencing.</title>
        <authorList>
            <person name="Alam M."/>
            <person name="Haque M.S."/>
            <person name="Islam M.S."/>
            <person name="Emdad E.M."/>
            <person name="Islam M.M."/>
            <person name="Ahmed B."/>
            <person name="Halim A."/>
            <person name="Hossen Q.M.M."/>
            <person name="Hossain M.Z."/>
            <person name="Ahmed R."/>
            <person name="Khan M.M."/>
            <person name="Islam R."/>
            <person name="Rashid M.M."/>
            <person name="Khan S.A."/>
            <person name="Rahman M.S."/>
            <person name="Alam M."/>
            <person name="Yahiya A.S."/>
            <person name="Khan M.S."/>
            <person name="Azam M.S."/>
            <person name="Haque T."/>
            <person name="Lashkar M.Z.H."/>
            <person name="Akhand A.I."/>
            <person name="Morshed G."/>
            <person name="Roy S."/>
            <person name="Uddin K.S."/>
            <person name="Rabeya T."/>
            <person name="Hossain A.S."/>
            <person name="Chowdhury A."/>
            <person name="Snigdha A.R."/>
            <person name="Mortoza M.S."/>
            <person name="Matin S.A."/>
            <person name="Hoque S.M.E."/>
            <person name="Islam M.K."/>
            <person name="Roy D.K."/>
            <person name="Haider R."/>
            <person name="Moosa M.M."/>
            <person name="Elias S.M."/>
            <person name="Hasan A.M."/>
            <person name="Jahan S."/>
            <person name="Shafiuddin M."/>
            <person name="Mahmood N."/>
            <person name="Shommy N.S."/>
        </authorList>
    </citation>
    <scope>NUCLEOTIDE SEQUENCE [LARGE SCALE GENOMIC DNA]</scope>
    <source>
        <strain evidence="2">cv. O-4</strain>
    </source>
</reference>